<keyword evidence="2" id="KW-1185">Reference proteome</keyword>
<evidence type="ECO:0000313" key="1">
    <source>
        <dbReference type="EMBL" id="MCI93049.1"/>
    </source>
</evidence>
<dbReference type="AlphaFoldDB" id="A0A392VZW9"/>
<name>A0A392VZW9_9FABA</name>
<comment type="caution">
    <text evidence="1">The sequence shown here is derived from an EMBL/GenBank/DDBJ whole genome shotgun (WGS) entry which is preliminary data.</text>
</comment>
<accession>A0A392VZW9</accession>
<organism evidence="1 2">
    <name type="scientific">Trifolium medium</name>
    <dbReference type="NCBI Taxonomy" id="97028"/>
    <lineage>
        <taxon>Eukaryota</taxon>
        <taxon>Viridiplantae</taxon>
        <taxon>Streptophyta</taxon>
        <taxon>Embryophyta</taxon>
        <taxon>Tracheophyta</taxon>
        <taxon>Spermatophyta</taxon>
        <taxon>Magnoliopsida</taxon>
        <taxon>eudicotyledons</taxon>
        <taxon>Gunneridae</taxon>
        <taxon>Pentapetalae</taxon>
        <taxon>rosids</taxon>
        <taxon>fabids</taxon>
        <taxon>Fabales</taxon>
        <taxon>Fabaceae</taxon>
        <taxon>Papilionoideae</taxon>
        <taxon>50 kb inversion clade</taxon>
        <taxon>NPAAA clade</taxon>
        <taxon>Hologalegina</taxon>
        <taxon>IRL clade</taxon>
        <taxon>Trifolieae</taxon>
        <taxon>Trifolium</taxon>
    </lineage>
</organism>
<protein>
    <submittedName>
        <fullName evidence="1">Uncharacterized protein</fullName>
    </submittedName>
</protein>
<feature type="non-terminal residue" evidence="1">
    <location>
        <position position="40"/>
    </location>
</feature>
<dbReference type="Proteomes" id="UP000265520">
    <property type="component" value="Unassembled WGS sequence"/>
</dbReference>
<sequence>MDILLSSSEVVWEKDVGSPCFSNCSSINPRELKSASQKEG</sequence>
<dbReference type="EMBL" id="LXQA011318216">
    <property type="protein sequence ID" value="MCI93049.1"/>
    <property type="molecule type" value="Genomic_DNA"/>
</dbReference>
<proteinExistence type="predicted"/>
<reference evidence="1 2" key="1">
    <citation type="journal article" date="2018" name="Front. Plant Sci.">
        <title>Red Clover (Trifolium pratense) and Zigzag Clover (T. medium) - A Picture of Genomic Similarities and Differences.</title>
        <authorList>
            <person name="Dluhosova J."/>
            <person name="Istvanek J."/>
            <person name="Nedelnik J."/>
            <person name="Repkova J."/>
        </authorList>
    </citation>
    <scope>NUCLEOTIDE SEQUENCE [LARGE SCALE GENOMIC DNA]</scope>
    <source>
        <strain evidence="2">cv. 10/8</strain>
        <tissue evidence="1">Leaf</tissue>
    </source>
</reference>
<evidence type="ECO:0000313" key="2">
    <source>
        <dbReference type="Proteomes" id="UP000265520"/>
    </source>
</evidence>